<evidence type="ECO:0008006" key="5">
    <source>
        <dbReference type="Google" id="ProtNLM"/>
    </source>
</evidence>
<evidence type="ECO:0000256" key="1">
    <source>
        <dbReference type="ARBA" id="ARBA00022737"/>
    </source>
</evidence>
<accession>A0A8S2ZF81</accession>
<organism evidence="3 4">
    <name type="scientific">Didymodactylos carnosus</name>
    <dbReference type="NCBI Taxonomy" id="1234261"/>
    <lineage>
        <taxon>Eukaryota</taxon>
        <taxon>Metazoa</taxon>
        <taxon>Spiralia</taxon>
        <taxon>Gnathifera</taxon>
        <taxon>Rotifera</taxon>
        <taxon>Eurotatoria</taxon>
        <taxon>Bdelloidea</taxon>
        <taxon>Philodinida</taxon>
        <taxon>Philodinidae</taxon>
        <taxon>Didymodactylos</taxon>
    </lineage>
</organism>
<dbReference type="InterPro" id="IPR011042">
    <property type="entry name" value="6-blade_b-propeller_TolB-like"/>
</dbReference>
<sequence>LNGPTGLRLDQYGNLYVADRYNSRIQLFCNGSTNGITIAGNGGSTTMNSTTDLALDSNLNLYAVDRYNHRVLLFQKY</sequence>
<comment type="caution">
    <text evidence="3">The sequence shown here is derived from an EMBL/GenBank/DDBJ whole genome shotgun (WGS) entry which is preliminary data.</text>
</comment>
<dbReference type="Gene3D" id="2.120.10.30">
    <property type="entry name" value="TolB, C-terminal domain"/>
    <property type="match status" value="1"/>
</dbReference>
<proteinExistence type="predicted"/>
<protein>
    <recommendedName>
        <fullName evidence="5">NHL repeat containing protein</fullName>
    </recommendedName>
</protein>
<dbReference type="Proteomes" id="UP000681722">
    <property type="component" value="Unassembled WGS sequence"/>
</dbReference>
<evidence type="ECO:0000313" key="4">
    <source>
        <dbReference type="Proteomes" id="UP000681722"/>
    </source>
</evidence>
<feature type="repeat" description="NHL" evidence="2">
    <location>
        <begin position="1"/>
        <end position="31"/>
    </location>
</feature>
<dbReference type="Pfam" id="PF01436">
    <property type="entry name" value="NHL"/>
    <property type="match status" value="1"/>
</dbReference>
<name>A0A8S2ZF81_9BILA</name>
<dbReference type="EMBL" id="CAJOBC010135460">
    <property type="protein sequence ID" value="CAF4627238.1"/>
    <property type="molecule type" value="Genomic_DNA"/>
</dbReference>
<reference evidence="3" key="1">
    <citation type="submission" date="2021-02" db="EMBL/GenBank/DDBJ databases">
        <authorList>
            <person name="Nowell W R."/>
        </authorList>
    </citation>
    <scope>NUCLEOTIDE SEQUENCE</scope>
</reference>
<dbReference type="OrthoDB" id="10059959at2759"/>
<dbReference type="SUPFAM" id="SSF63829">
    <property type="entry name" value="Calcium-dependent phosphotriesterase"/>
    <property type="match status" value="1"/>
</dbReference>
<dbReference type="InterPro" id="IPR001258">
    <property type="entry name" value="NHL_repeat"/>
</dbReference>
<dbReference type="AlphaFoldDB" id="A0A8S2ZF81"/>
<gene>
    <name evidence="3" type="ORF">SRO942_LOCUS49728</name>
</gene>
<evidence type="ECO:0000256" key="2">
    <source>
        <dbReference type="PROSITE-ProRule" id="PRU00504"/>
    </source>
</evidence>
<dbReference type="PROSITE" id="PS51125">
    <property type="entry name" value="NHL"/>
    <property type="match status" value="1"/>
</dbReference>
<keyword evidence="1" id="KW-0677">Repeat</keyword>
<evidence type="ECO:0000313" key="3">
    <source>
        <dbReference type="EMBL" id="CAF4627238.1"/>
    </source>
</evidence>
<feature type="non-terminal residue" evidence="3">
    <location>
        <position position="1"/>
    </location>
</feature>